<protein>
    <submittedName>
        <fullName evidence="1">Uncharacterized protein</fullName>
    </submittedName>
</protein>
<gene>
    <name evidence="1" type="ORF">N8T08_003611</name>
</gene>
<keyword evidence="2" id="KW-1185">Reference proteome</keyword>
<accession>A0ACC3B7F1</accession>
<sequence length="571" mass="65327">MPSNPETEFEQLLNRDRQVRVPTFQEYIEKGPSMNNTGMGLIARKAIPSGSIVFSEKVLCMDAKENMTNRDLKDVEGVLDRLTKYMGPEWYSKFLEMGAGYEPSDYVDEDAEIGQRVGGVHTHIWYKYQMWAKVDDQLAGFLGLKLAWLNHSCLPNCTLTLVKRYPYRGSEKAAVEKGGDFLMPEEPVVTCVVVKALKDIAKDEELTISYFRIRGAHMQRNLTAGVAGPFSCACYWCVHPAQIVEMTYELQQDVDILLSCPRIIKQRPAVLFQAVRDLVINLGLIRNRDAYIAQVWAHCAVVAGFHSDIARATVFLNKAMTIIRALRPAQDPFRRWYTRWRHHLEGMPGYGASSWGLSSEDQGISLSENLDILFMVVAEPDEYLRVGQYHRLTDTMKARIGPSAGEATFFVSPDEEFDETCENHNWEAFPDTYLRSPETAMGTKRNERVTEVIKLLEEQFKAPFEDPRKCRKFDEEMRQLYLSFAEDRPHLVSERSKYDTGAMGRDDSWNMDEVSDTGSVSTITPYNQERKLQKSQERKKQQKKKKKSKKKNNGKKASEKAPIETDETKGN</sequence>
<evidence type="ECO:0000313" key="1">
    <source>
        <dbReference type="EMBL" id="KAK1145963.1"/>
    </source>
</evidence>
<dbReference type="EMBL" id="JAOPJF010000020">
    <property type="protein sequence ID" value="KAK1145963.1"/>
    <property type="molecule type" value="Genomic_DNA"/>
</dbReference>
<dbReference type="Proteomes" id="UP001177260">
    <property type="component" value="Unassembled WGS sequence"/>
</dbReference>
<comment type="caution">
    <text evidence="1">The sequence shown here is derived from an EMBL/GenBank/DDBJ whole genome shotgun (WGS) entry which is preliminary data.</text>
</comment>
<evidence type="ECO:0000313" key="2">
    <source>
        <dbReference type="Proteomes" id="UP001177260"/>
    </source>
</evidence>
<organism evidence="1 2">
    <name type="scientific">Aspergillus melleus</name>
    <dbReference type="NCBI Taxonomy" id="138277"/>
    <lineage>
        <taxon>Eukaryota</taxon>
        <taxon>Fungi</taxon>
        <taxon>Dikarya</taxon>
        <taxon>Ascomycota</taxon>
        <taxon>Pezizomycotina</taxon>
        <taxon>Eurotiomycetes</taxon>
        <taxon>Eurotiomycetidae</taxon>
        <taxon>Eurotiales</taxon>
        <taxon>Aspergillaceae</taxon>
        <taxon>Aspergillus</taxon>
        <taxon>Aspergillus subgen. Circumdati</taxon>
    </lineage>
</organism>
<name>A0ACC3B7F1_9EURO</name>
<proteinExistence type="predicted"/>
<reference evidence="1 2" key="1">
    <citation type="journal article" date="2023" name="ACS Omega">
        <title>Identification of the Neoaspergillic Acid Biosynthesis Gene Cluster by Establishing an In Vitro CRISPR-Ribonucleoprotein Genetic System in Aspergillus melleus.</title>
        <authorList>
            <person name="Yuan B."/>
            <person name="Grau M.F."/>
            <person name="Murata R.M."/>
            <person name="Torok T."/>
            <person name="Venkateswaran K."/>
            <person name="Stajich J.E."/>
            <person name="Wang C.C.C."/>
        </authorList>
    </citation>
    <scope>NUCLEOTIDE SEQUENCE [LARGE SCALE GENOMIC DNA]</scope>
    <source>
        <strain evidence="1 2">IMV 1140</strain>
    </source>
</reference>